<dbReference type="Proteomes" id="UP000574067">
    <property type="component" value="Unassembled WGS sequence"/>
</dbReference>
<dbReference type="CDD" id="cd00009">
    <property type="entry name" value="AAA"/>
    <property type="match status" value="1"/>
</dbReference>
<dbReference type="InterPro" id="IPR041682">
    <property type="entry name" value="AAA_14"/>
</dbReference>
<protein>
    <submittedName>
        <fullName evidence="2">ATP-binding protein</fullName>
    </submittedName>
</protein>
<dbReference type="Pfam" id="PF13173">
    <property type="entry name" value="AAA_14"/>
    <property type="match status" value="1"/>
</dbReference>
<dbReference type="AlphaFoldDB" id="A0A848FHN5"/>
<keyword evidence="3" id="KW-1185">Reference proteome</keyword>
<name>A0A848FHN5_9BURK</name>
<gene>
    <name evidence="2" type="ORF">HHL10_20515</name>
</gene>
<organism evidence="2 3">
    <name type="scientific">Azohydromonas caseinilytica</name>
    <dbReference type="NCBI Taxonomy" id="2728836"/>
    <lineage>
        <taxon>Bacteria</taxon>
        <taxon>Pseudomonadati</taxon>
        <taxon>Pseudomonadota</taxon>
        <taxon>Betaproteobacteria</taxon>
        <taxon>Burkholderiales</taxon>
        <taxon>Sphaerotilaceae</taxon>
        <taxon>Azohydromonas</taxon>
    </lineage>
</organism>
<dbReference type="InterPro" id="IPR003593">
    <property type="entry name" value="AAA+_ATPase"/>
</dbReference>
<dbReference type="PANTHER" id="PTHR43566">
    <property type="entry name" value="CONSERVED PROTEIN"/>
    <property type="match status" value="1"/>
</dbReference>
<comment type="caution">
    <text evidence="2">The sequence shown here is derived from an EMBL/GenBank/DDBJ whole genome shotgun (WGS) entry which is preliminary data.</text>
</comment>
<evidence type="ECO:0000259" key="1">
    <source>
        <dbReference type="SMART" id="SM00382"/>
    </source>
</evidence>
<dbReference type="Pfam" id="PF13635">
    <property type="entry name" value="DUF4143"/>
    <property type="match status" value="1"/>
</dbReference>
<dbReference type="SUPFAM" id="SSF52540">
    <property type="entry name" value="P-loop containing nucleoside triphosphate hydrolases"/>
    <property type="match status" value="1"/>
</dbReference>
<dbReference type="Gene3D" id="3.40.50.300">
    <property type="entry name" value="P-loop containing nucleotide triphosphate hydrolases"/>
    <property type="match status" value="1"/>
</dbReference>
<proteinExistence type="predicted"/>
<accession>A0A848FHN5</accession>
<dbReference type="EMBL" id="JABBFW010000017">
    <property type="protein sequence ID" value="NML17361.1"/>
    <property type="molecule type" value="Genomic_DNA"/>
</dbReference>
<dbReference type="GO" id="GO:0005524">
    <property type="term" value="F:ATP binding"/>
    <property type="evidence" value="ECO:0007669"/>
    <property type="project" value="UniProtKB-KW"/>
</dbReference>
<feature type="domain" description="AAA+ ATPase" evidence="1">
    <location>
        <begin position="16"/>
        <end position="156"/>
    </location>
</feature>
<dbReference type="RefSeq" id="WP_169162264.1">
    <property type="nucleotide sequence ID" value="NZ_JABBFW010000017.1"/>
</dbReference>
<reference evidence="2 3" key="1">
    <citation type="submission" date="2020-04" db="EMBL/GenBank/DDBJ databases">
        <title>Azohydromonas sp. isolated from soil.</title>
        <authorList>
            <person name="Dahal R.H."/>
        </authorList>
    </citation>
    <scope>NUCLEOTIDE SEQUENCE [LARGE SCALE GENOMIC DNA]</scope>
    <source>
        <strain evidence="2 3">G-1-1-14</strain>
    </source>
</reference>
<evidence type="ECO:0000313" key="3">
    <source>
        <dbReference type="Proteomes" id="UP000574067"/>
    </source>
</evidence>
<dbReference type="InterPro" id="IPR025420">
    <property type="entry name" value="DUF4143"/>
</dbReference>
<sequence>MIKRNLQALAQRRLELSPAVALLGPRQVGKTTLARELAANRPGALVLDMELASDRAALAQPQLFLAAHRDRFVVIDEVQFAPGLFSALRPEIDADRRPGRFLLLGSASGELLRQTSESLAGRIAYLELAPLAVAEVLDAAAPDLGALQSLWLRGGFPLSHLAADDEAAYVWRQDFIRTFLQRDLPGMGVRVPAETLRRFWTMLAHVQGQLFNASQLGVALGGAAHTTVARYLDLLVDTLMVRRLEPFLANVGKRLVKSPKVYLRDSGILHALLGLATVRDLQGHPIAGASWEGFVVEQVATQLPADAQLGFYRTAAGAEIDLVIEHRGRRTGVEIKFSSAPKPSRGFWQAIDDLQLERAFVLAPVPRRYPLSEKVDVLPVWDVAQALPNAG</sequence>
<keyword evidence="2" id="KW-0547">Nucleotide-binding</keyword>
<evidence type="ECO:0000313" key="2">
    <source>
        <dbReference type="EMBL" id="NML17361.1"/>
    </source>
</evidence>
<keyword evidence="2" id="KW-0067">ATP-binding</keyword>
<dbReference type="InterPro" id="IPR027417">
    <property type="entry name" value="P-loop_NTPase"/>
</dbReference>
<dbReference type="PANTHER" id="PTHR43566:SF2">
    <property type="entry name" value="DUF4143 DOMAIN-CONTAINING PROTEIN"/>
    <property type="match status" value="1"/>
</dbReference>
<dbReference type="SMART" id="SM00382">
    <property type="entry name" value="AAA"/>
    <property type="match status" value="1"/>
</dbReference>